<dbReference type="GO" id="GO:0016597">
    <property type="term" value="F:amino acid binding"/>
    <property type="evidence" value="ECO:0007669"/>
    <property type="project" value="UniProtKB-UniRule"/>
</dbReference>
<dbReference type="AlphaFoldDB" id="A0A834YZF8"/>
<evidence type="ECO:0000256" key="2">
    <source>
        <dbReference type="RuleBase" id="RU369043"/>
    </source>
</evidence>
<evidence type="ECO:0000313" key="6">
    <source>
        <dbReference type="Proteomes" id="UP000655225"/>
    </source>
</evidence>
<gene>
    <name evidence="5" type="ORF">HHK36_018149</name>
</gene>
<dbReference type="EMBL" id="JABCRI010000012">
    <property type="protein sequence ID" value="KAF8396525.1"/>
    <property type="molecule type" value="Genomic_DNA"/>
</dbReference>
<dbReference type="SUPFAM" id="SSF55021">
    <property type="entry name" value="ACT-like"/>
    <property type="match status" value="3"/>
</dbReference>
<dbReference type="InterPro" id="IPR002912">
    <property type="entry name" value="ACT_dom"/>
</dbReference>
<keyword evidence="1 2" id="KW-0677">Repeat</keyword>
<name>A0A834YZF8_TETSI</name>
<organism evidence="5 6">
    <name type="scientific">Tetracentron sinense</name>
    <name type="common">Spur-leaf</name>
    <dbReference type="NCBI Taxonomy" id="13715"/>
    <lineage>
        <taxon>Eukaryota</taxon>
        <taxon>Viridiplantae</taxon>
        <taxon>Streptophyta</taxon>
        <taxon>Embryophyta</taxon>
        <taxon>Tracheophyta</taxon>
        <taxon>Spermatophyta</taxon>
        <taxon>Magnoliopsida</taxon>
        <taxon>Trochodendrales</taxon>
        <taxon>Trochodendraceae</taxon>
        <taxon>Tetracentron</taxon>
    </lineage>
</organism>
<reference evidence="5 6" key="1">
    <citation type="submission" date="2020-04" db="EMBL/GenBank/DDBJ databases">
        <title>Plant Genome Project.</title>
        <authorList>
            <person name="Zhang R.-G."/>
        </authorList>
    </citation>
    <scope>NUCLEOTIDE SEQUENCE [LARGE SCALE GENOMIC DNA]</scope>
    <source>
        <strain evidence="5">YNK0</strain>
        <tissue evidence="5">Leaf</tissue>
    </source>
</reference>
<evidence type="ECO:0000313" key="5">
    <source>
        <dbReference type="EMBL" id="KAF8396525.1"/>
    </source>
</evidence>
<dbReference type="PANTHER" id="PTHR31096">
    <property type="entry name" value="ACT DOMAIN-CONTAINING PROTEIN ACR4-RELATED"/>
    <property type="match status" value="1"/>
</dbReference>
<dbReference type="Pfam" id="PF24926">
    <property type="entry name" value="ACT_ACR9_C"/>
    <property type="match status" value="1"/>
</dbReference>
<feature type="domain" description="ACT" evidence="4">
    <location>
        <begin position="256"/>
        <end position="339"/>
    </location>
</feature>
<dbReference type="InterPro" id="IPR056816">
    <property type="entry name" value="ACR2/9/10_N"/>
</dbReference>
<evidence type="ECO:0000256" key="1">
    <source>
        <dbReference type="ARBA" id="ARBA00022737"/>
    </source>
</evidence>
<dbReference type="Pfam" id="PF24914">
    <property type="entry name" value="ACR10_N"/>
    <property type="match status" value="1"/>
</dbReference>
<dbReference type="OrthoDB" id="2019824at2759"/>
<dbReference type="InterPro" id="IPR045865">
    <property type="entry name" value="ACT-like_dom_sf"/>
</dbReference>
<proteinExistence type="predicted"/>
<evidence type="ECO:0000256" key="3">
    <source>
        <dbReference type="SAM" id="MobiDB-lite"/>
    </source>
</evidence>
<comment type="function">
    <text evidence="2">Binds amino acids.</text>
</comment>
<dbReference type="InterPro" id="IPR056805">
    <property type="entry name" value="ACT_ACR9/10_C"/>
</dbReference>
<accession>A0A834YZF8</accession>
<dbReference type="PANTHER" id="PTHR31096:SF23">
    <property type="entry name" value="ACT DOMAIN-CONTAINING PROTEIN ACR10"/>
    <property type="match status" value="1"/>
</dbReference>
<dbReference type="Pfam" id="PF24931">
    <property type="entry name" value="ACT_ACR9_3rd"/>
    <property type="match status" value="1"/>
</dbReference>
<keyword evidence="6" id="KW-1185">Reference proteome</keyword>
<comment type="caution">
    <text evidence="5">The sequence shown here is derived from an EMBL/GenBank/DDBJ whole genome shotgun (WGS) entry which is preliminary data.</text>
</comment>
<dbReference type="OMA" id="LMAMEYA"/>
<dbReference type="Proteomes" id="UP000655225">
    <property type="component" value="Unassembled WGS sequence"/>
</dbReference>
<feature type="region of interest" description="Disordered" evidence="3">
    <location>
        <begin position="57"/>
        <end position="103"/>
    </location>
</feature>
<sequence>MEFSTLMLEIPDMPEKDLFCNFMDGLQNWAEQDLQRCGVQDLATAMAVAEQLVEFKNGDSKGKPRTFPKVNQGKDGGEKASSHKEDPPRHVDNKEGKEKRGDYIKGKAKSKDFNFHGSFKKNSVRTAEQEEKKARKLDSFLEEEDMGIPYDDVVIIRQSEKPGEPSEITVNCPDKRGLGCDLCRIILFFGLSIVRGDVSTDGKWCYIVFWVLGKSTTRWSLLKKRLSGACPSCSSASVIYYYRSELQHPKPPDVFLLKFCSSDRRGLLHDVTEALCELELTIKKVKVSTTPEGRVMDFFYIKDTRELLHTKKRQEDAFNHLKTVLGDGMISCEIELAGPEIAACSQGSSFLPSAITEEIFSLELPDKHPSGSLSSSSVSVTVDNSLSPAHTLVQILCQDHKGLLYDIMRTLKDYNIQISYGRFSANRSGNCEVDLFIVQADGKKIVDATKLNALCSRLRMELLRPLRIVVLSRGPDTELLVANPVELSGKGRPLVFYDITLALKMLNTCIFTAEIGRHVIGDREWEVYRVLLDEGEGFSVPKNKIEEEVRKMLMGWN</sequence>
<dbReference type="InterPro" id="IPR040217">
    <property type="entry name" value="ACR1-12"/>
</dbReference>
<dbReference type="PROSITE" id="PS51671">
    <property type="entry name" value="ACT"/>
    <property type="match status" value="1"/>
</dbReference>
<feature type="compositionally biased region" description="Basic and acidic residues" evidence="3">
    <location>
        <begin position="75"/>
        <end position="103"/>
    </location>
</feature>
<protein>
    <recommendedName>
        <fullName evidence="2">ACT domain-containing protein ACR</fullName>
    </recommendedName>
    <alternativeName>
        <fullName evidence="2">Protein ACT DOMAIN REPEATS</fullName>
    </alternativeName>
</protein>
<evidence type="ECO:0000259" key="4">
    <source>
        <dbReference type="PROSITE" id="PS51671"/>
    </source>
</evidence>